<proteinExistence type="predicted"/>
<keyword evidence="2" id="KW-1185">Reference proteome</keyword>
<dbReference type="Proteomes" id="UP000095282">
    <property type="component" value="Unplaced"/>
</dbReference>
<protein>
    <submittedName>
        <fullName evidence="3">HATPase_c domain-containing protein</fullName>
    </submittedName>
</protein>
<dbReference type="AlphaFoldDB" id="A0A1I7T6Z2"/>
<dbReference type="WBParaSite" id="Csp11.Scaffold525.g3015.t1">
    <property type="protein sequence ID" value="Csp11.Scaffold525.g3015.t1"/>
    <property type="gene ID" value="Csp11.Scaffold525.g3015"/>
</dbReference>
<accession>A0A1I7T6Z2</accession>
<evidence type="ECO:0000313" key="3">
    <source>
        <dbReference type="WBParaSite" id="Csp11.Scaffold525.g3015.t1"/>
    </source>
</evidence>
<dbReference type="eggNOG" id="ENOG502TFTK">
    <property type="taxonomic scope" value="Eukaryota"/>
</dbReference>
<evidence type="ECO:0000256" key="1">
    <source>
        <dbReference type="SAM" id="MobiDB-lite"/>
    </source>
</evidence>
<name>A0A1I7T6Z2_9PELO</name>
<evidence type="ECO:0000313" key="2">
    <source>
        <dbReference type="Proteomes" id="UP000095282"/>
    </source>
</evidence>
<feature type="compositionally biased region" description="Basic residues" evidence="1">
    <location>
        <begin position="107"/>
        <end position="119"/>
    </location>
</feature>
<reference evidence="3" key="1">
    <citation type="submission" date="2016-11" db="UniProtKB">
        <authorList>
            <consortium name="WormBaseParasite"/>
        </authorList>
    </citation>
    <scope>IDENTIFICATION</scope>
</reference>
<dbReference type="STRING" id="1561998.A0A1I7T6Z2"/>
<feature type="region of interest" description="Disordered" evidence="1">
    <location>
        <begin position="107"/>
        <end position="126"/>
    </location>
</feature>
<sequence length="146" mass="16868">MVQSMWLIKHSEQRKDYNEKLIVEGVEKRRTDLYLMISDLITEICYDDKDVKVNLTIKDETGHPKTMRGAGVEAGVNRVLEMTTDGNSINLSTSNTSLARINVPRHKNHHSHRGHHKNHHTTEVEISKYNKCSKQEKILSPRKILK</sequence>
<organism evidence="2 3">
    <name type="scientific">Caenorhabditis tropicalis</name>
    <dbReference type="NCBI Taxonomy" id="1561998"/>
    <lineage>
        <taxon>Eukaryota</taxon>
        <taxon>Metazoa</taxon>
        <taxon>Ecdysozoa</taxon>
        <taxon>Nematoda</taxon>
        <taxon>Chromadorea</taxon>
        <taxon>Rhabditida</taxon>
        <taxon>Rhabditina</taxon>
        <taxon>Rhabditomorpha</taxon>
        <taxon>Rhabditoidea</taxon>
        <taxon>Rhabditidae</taxon>
        <taxon>Peloderinae</taxon>
        <taxon>Caenorhabditis</taxon>
    </lineage>
</organism>